<organism evidence="1 2">
    <name type="scientific">Teladorsagia circumcincta</name>
    <name type="common">Brown stomach worm</name>
    <name type="synonym">Ostertagia circumcincta</name>
    <dbReference type="NCBI Taxonomy" id="45464"/>
    <lineage>
        <taxon>Eukaryota</taxon>
        <taxon>Metazoa</taxon>
        <taxon>Ecdysozoa</taxon>
        <taxon>Nematoda</taxon>
        <taxon>Chromadorea</taxon>
        <taxon>Rhabditida</taxon>
        <taxon>Rhabditina</taxon>
        <taxon>Rhabditomorpha</taxon>
        <taxon>Strongyloidea</taxon>
        <taxon>Trichostrongylidae</taxon>
        <taxon>Teladorsagia</taxon>
    </lineage>
</organism>
<dbReference type="EMBL" id="KZ345050">
    <property type="protein sequence ID" value="PIO76462.1"/>
    <property type="molecule type" value="Genomic_DNA"/>
</dbReference>
<gene>
    <name evidence="1" type="ORF">TELCIR_01468</name>
</gene>
<protein>
    <submittedName>
        <fullName evidence="1">Uncharacterized protein</fullName>
    </submittedName>
</protein>
<proteinExistence type="predicted"/>
<keyword evidence="2" id="KW-1185">Reference proteome</keyword>
<sequence>MELSCLAVVAYTPCNDTKYASGELARLLVEAQLPSVQLFRFASKGLSQGQDNFTVITAGSDHQTTSKIHSIYVEGRTSAPDLRFLMQLLDDVTPPFSSATVVEFGGFDGENIRSSYQARQSH</sequence>
<evidence type="ECO:0000313" key="2">
    <source>
        <dbReference type="Proteomes" id="UP000230423"/>
    </source>
</evidence>
<evidence type="ECO:0000313" key="1">
    <source>
        <dbReference type="EMBL" id="PIO76462.1"/>
    </source>
</evidence>
<reference evidence="1 2" key="1">
    <citation type="submission" date="2015-09" db="EMBL/GenBank/DDBJ databases">
        <title>Draft genome of the parasitic nematode Teladorsagia circumcincta isolate WARC Sus (inbred).</title>
        <authorList>
            <person name="Mitreva M."/>
        </authorList>
    </citation>
    <scope>NUCLEOTIDE SEQUENCE [LARGE SCALE GENOMIC DNA]</scope>
    <source>
        <strain evidence="1 2">S</strain>
    </source>
</reference>
<dbReference type="Proteomes" id="UP000230423">
    <property type="component" value="Unassembled WGS sequence"/>
</dbReference>
<accession>A0A2G9V3C5</accession>
<dbReference type="AlphaFoldDB" id="A0A2G9V3C5"/>
<name>A0A2G9V3C5_TELCI</name>
<dbReference type="OrthoDB" id="5789327at2759"/>